<feature type="region of interest" description="Disordered" evidence="1">
    <location>
        <begin position="99"/>
        <end position="121"/>
    </location>
</feature>
<feature type="compositionally biased region" description="Low complexity" evidence="1">
    <location>
        <begin position="730"/>
        <end position="747"/>
    </location>
</feature>
<organism evidence="2 3">
    <name type="scientific">Seminavis robusta</name>
    <dbReference type="NCBI Taxonomy" id="568900"/>
    <lineage>
        <taxon>Eukaryota</taxon>
        <taxon>Sar</taxon>
        <taxon>Stramenopiles</taxon>
        <taxon>Ochrophyta</taxon>
        <taxon>Bacillariophyta</taxon>
        <taxon>Bacillariophyceae</taxon>
        <taxon>Bacillariophycidae</taxon>
        <taxon>Naviculales</taxon>
        <taxon>Naviculaceae</taxon>
        <taxon>Seminavis</taxon>
    </lineage>
</organism>
<feature type="compositionally biased region" description="Low complexity" evidence="1">
    <location>
        <begin position="483"/>
        <end position="494"/>
    </location>
</feature>
<proteinExistence type="predicted"/>
<sequence>MASLCSPLMMQSRTSSLVALLQASIMHVSQDEFDPVLYQAMASLHEYIGSHQERCMMGRPGSVVSTAQYWKTRPAFYKPNIPNRDNVVASGWLEQMTTVHHPHHNNNDNTTKGKESKSKSKSAITWETVLMLLVLPGMDDESTITGNNHNNNSSSNMSKQPYLRIAQEVLCESGQFAPKLRTKHKIPLHSKFLRCEPVNLYGDIRLVLHIGAETSGIQNCVITFRCKEDTAAAAAWVSELQRFLDPNNSNSNGSHNKATKPLIPSPSKGHPTIALSTTQSSLLHCHSSNSSSSTVEFMKQQLQQTTSSRQEMPKEKLDPPPNNGADADGEAPKGPHDEEIANQSVEVEMDEENDGVNIHDGLDYDLENPSDEDMAGVSSSSSSHHSNTAGMKATTTTTSAKVETNATKVETNATKAEVQTNASRDPPTETTNADEEKPQQDTTTPLDDSSDQKMHVNVSLDPPQPPQATPTQEDLIEQARYHAPTPTNAPTPKAKSVKNRPPTPKAATNTSAQPQQPQAVPSTSLSVDTTEPPPVEPHVGDKEAPTKEQGPPLDQQAEPLSTPSVSTTTKNTFAIPTPISTSSSKEVAEEKLQELEPTATNTPTAAATASPKFAVLAPKAAPPGARQNVVQERKKLQQAKQQQHKTPQQPQGQPQPKPEPPSQQQVPQQPKPQAKTPQPQIQMQAQTQRRHPSPHQKVHQIKQQRQMYQQQQRQAGHQPKVPQSTPQPQSAGGTPKATSTAAAAAATIQMEKELRVENQKKAANERRRQDLELQRKLARVEQKCKDLESKRKFLEKEQRKQELIAKAAQRPSNDTSIMLQQIQQQMKTVDADMGQKKTEIAQMQAEIESRKNIPIQATAAAAGNNTSNAPSTTTTASTAAQPVSQADAAAQRRLAEQARRERYLEAQKKAAVEKRRQELEEQRRKAREEQKRRDEEKKRRFMEQEQRKQDLMAKAKAGKIQPDQNSALMKKMNNQMFALDAEAEKRAEDAKAEEEENNNTGQEQEQEEEVEDPETARMRIAEEARQRQLEEEAKRVNTQPVNEKPTVKTAQQPHASGEAGWPAWSQQPTAAAPPFQSGAHQNPAQYQGPQNAHFQNQTPHHHPNHPSSVPMPSSPHVYNQYQQQPEIPYRAHAAFNVNVNPQSPQPNYATSPTPHQPSPAGNQRARQPPQQSPGEARPSPHPYPYQQPPTPNASGPTSHQQNQGQSGSGQKYGKMVAQNDDDDPSMMTDLKRNVIVGWALRPSDRMGLKPVHELLRSIQTVFPPANNVAAHAYFDGWKPITADELLSPTGAPEEKKLNKAVRKLRFFLHPDKLPRDLTDEQHFLCKLLWDITNDSWEEYKKAAEELDWMN</sequence>
<feature type="compositionally biased region" description="Low complexity" evidence="1">
    <location>
        <begin position="597"/>
        <end position="609"/>
    </location>
</feature>
<feature type="region of interest" description="Disordered" evidence="1">
    <location>
        <begin position="827"/>
        <end position="1227"/>
    </location>
</feature>
<evidence type="ECO:0000313" key="3">
    <source>
        <dbReference type="Proteomes" id="UP001153069"/>
    </source>
</evidence>
<feature type="compositionally biased region" description="Polar residues" evidence="1">
    <location>
        <begin position="962"/>
        <end position="976"/>
    </location>
</feature>
<gene>
    <name evidence="2" type="ORF">SEMRO_1_G000120.1</name>
</gene>
<name>A0A9N8H3U4_9STRA</name>
<dbReference type="OrthoDB" id="47455at2759"/>
<feature type="region of interest" description="Disordered" evidence="1">
    <location>
        <begin position="355"/>
        <end position="768"/>
    </location>
</feature>
<dbReference type="CDD" id="cd22265">
    <property type="entry name" value="UDM1_RNF168"/>
    <property type="match status" value="1"/>
</dbReference>
<feature type="region of interest" description="Disordered" evidence="1">
    <location>
        <begin position="247"/>
        <end position="337"/>
    </location>
</feature>
<feature type="compositionally biased region" description="Low complexity" evidence="1">
    <location>
        <begin position="1198"/>
        <end position="1209"/>
    </location>
</feature>
<feature type="compositionally biased region" description="Basic and acidic residues" evidence="1">
    <location>
        <begin position="750"/>
        <end position="768"/>
    </location>
</feature>
<feature type="compositionally biased region" description="Low complexity" evidence="1">
    <location>
        <begin position="280"/>
        <end position="293"/>
    </location>
</feature>
<evidence type="ECO:0000256" key="1">
    <source>
        <dbReference type="SAM" id="MobiDB-lite"/>
    </source>
</evidence>
<feature type="compositionally biased region" description="Low complexity" evidence="1">
    <location>
        <begin position="857"/>
        <end position="892"/>
    </location>
</feature>
<feature type="compositionally biased region" description="Low complexity" evidence="1">
    <location>
        <begin position="378"/>
        <end position="407"/>
    </location>
</feature>
<feature type="compositionally biased region" description="Low complexity" evidence="1">
    <location>
        <begin position="1136"/>
        <end position="1147"/>
    </location>
</feature>
<protein>
    <submittedName>
        <fullName evidence="2">Uncharacterized protein</fullName>
    </submittedName>
</protein>
<feature type="compositionally biased region" description="Low complexity" evidence="1">
    <location>
        <begin position="662"/>
        <end position="687"/>
    </location>
</feature>
<feature type="compositionally biased region" description="Polar residues" evidence="1">
    <location>
        <begin position="558"/>
        <end position="585"/>
    </location>
</feature>
<dbReference type="Proteomes" id="UP001153069">
    <property type="component" value="Unassembled WGS sequence"/>
</dbReference>
<feature type="compositionally biased region" description="Polar residues" evidence="1">
    <location>
        <begin position="1078"/>
        <end position="1098"/>
    </location>
</feature>
<dbReference type="Gene3D" id="1.10.287.110">
    <property type="entry name" value="DnaJ domain"/>
    <property type="match status" value="1"/>
</dbReference>
<accession>A0A9N8H3U4</accession>
<feature type="compositionally biased region" description="Acidic residues" evidence="1">
    <location>
        <begin position="1004"/>
        <end position="1013"/>
    </location>
</feature>
<feature type="compositionally biased region" description="Low complexity" evidence="1">
    <location>
        <begin position="1105"/>
        <end position="1116"/>
    </location>
</feature>
<feature type="compositionally biased region" description="Pro residues" evidence="1">
    <location>
        <begin position="1179"/>
        <end position="1191"/>
    </location>
</feature>
<feature type="compositionally biased region" description="Low complexity" evidence="1">
    <location>
        <begin position="703"/>
        <end position="718"/>
    </location>
</feature>
<feature type="compositionally biased region" description="Low complexity" evidence="1">
    <location>
        <begin position="638"/>
        <end position="652"/>
    </location>
</feature>
<feature type="compositionally biased region" description="Basic and acidic residues" evidence="1">
    <location>
        <begin position="893"/>
        <end position="953"/>
    </location>
</feature>
<evidence type="ECO:0000313" key="2">
    <source>
        <dbReference type="EMBL" id="CAB9496033.1"/>
    </source>
</evidence>
<feature type="compositionally biased region" description="Polar residues" evidence="1">
    <location>
        <begin position="1148"/>
        <end position="1173"/>
    </location>
</feature>
<dbReference type="InterPro" id="IPR036869">
    <property type="entry name" value="J_dom_sf"/>
</dbReference>
<feature type="compositionally biased region" description="Polar residues" evidence="1">
    <location>
        <begin position="520"/>
        <end position="529"/>
    </location>
</feature>
<feature type="compositionally biased region" description="Basic and acidic residues" evidence="1">
    <location>
        <begin position="829"/>
        <end position="839"/>
    </location>
</feature>
<feature type="compositionally biased region" description="Polar residues" evidence="1">
    <location>
        <begin position="247"/>
        <end position="256"/>
    </location>
</feature>
<reference evidence="2" key="1">
    <citation type="submission" date="2020-06" db="EMBL/GenBank/DDBJ databases">
        <authorList>
            <consortium name="Plant Systems Biology data submission"/>
        </authorList>
    </citation>
    <scope>NUCLEOTIDE SEQUENCE</scope>
    <source>
        <strain evidence="2">D6</strain>
    </source>
</reference>
<keyword evidence="3" id="KW-1185">Reference proteome</keyword>
<feature type="compositionally biased region" description="Basic residues" evidence="1">
    <location>
        <begin position="688"/>
        <end position="702"/>
    </location>
</feature>
<feature type="compositionally biased region" description="Polar residues" evidence="1">
    <location>
        <begin position="300"/>
        <end position="310"/>
    </location>
</feature>
<dbReference type="EMBL" id="CAICTM010000001">
    <property type="protein sequence ID" value="CAB9496033.1"/>
    <property type="molecule type" value="Genomic_DNA"/>
</dbReference>
<feature type="compositionally biased region" description="Basic and acidic residues" evidence="1">
    <location>
        <begin position="1014"/>
        <end position="1035"/>
    </location>
</feature>
<feature type="compositionally biased region" description="Polar residues" evidence="1">
    <location>
        <begin position="408"/>
        <end position="431"/>
    </location>
</feature>
<feature type="compositionally biased region" description="Acidic residues" evidence="1">
    <location>
        <begin position="363"/>
        <end position="374"/>
    </location>
</feature>
<comment type="caution">
    <text evidence="2">The sequence shown here is derived from an EMBL/GenBank/DDBJ whole genome shotgun (WGS) entry which is preliminary data.</text>
</comment>